<sequence>MRRDAPLARVRAAAAKSMSRERRDGTGDEGGWVGERSIPAKSSSEQISSAAELSLSPGPGKVANLIYSAVPTAASYSTFPAVPTAAAVTTAEAAVPAAATVTPAATFPAEAADPAATTVPAAATDTVGAAIPSGATLAADTAGATLLGRHLGEPQSGRQRLHCRRGHHGLRDRALLVGRAHQVGQARRVGRPPELAGMAALDRSA</sequence>
<proteinExistence type="predicted"/>
<feature type="compositionally biased region" description="Polar residues" evidence="1">
    <location>
        <begin position="40"/>
        <end position="51"/>
    </location>
</feature>
<evidence type="ECO:0000313" key="3">
    <source>
        <dbReference type="Proteomes" id="UP000059680"/>
    </source>
</evidence>
<dbReference type="AlphaFoldDB" id="A0A0P0WRX0"/>
<reference evidence="3" key="1">
    <citation type="journal article" date="2005" name="Nature">
        <title>The map-based sequence of the rice genome.</title>
        <authorList>
            <consortium name="International rice genome sequencing project (IRGSP)"/>
            <person name="Matsumoto T."/>
            <person name="Wu J."/>
            <person name="Kanamori H."/>
            <person name="Katayose Y."/>
            <person name="Fujisawa M."/>
            <person name="Namiki N."/>
            <person name="Mizuno H."/>
            <person name="Yamamoto K."/>
            <person name="Antonio B.A."/>
            <person name="Baba T."/>
            <person name="Sakata K."/>
            <person name="Nagamura Y."/>
            <person name="Aoki H."/>
            <person name="Arikawa K."/>
            <person name="Arita K."/>
            <person name="Bito T."/>
            <person name="Chiden Y."/>
            <person name="Fujitsuka N."/>
            <person name="Fukunaka R."/>
            <person name="Hamada M."/>
            <person name="Harada C."/>
            <person name="Hayashi A."/>
            <person name="Hijishita S."/>
            <person name="Honda M."/>
            <person name="Hosokawa S."/>
            <person name="Ichikawa Y."/>
            <person name="Idonuma A."/>
            <person name="Iijima M."/>
            <person name="Ikeda M."/>
            <person name="Ikeno M."/>
            <person name="Ito K."/>
            <person name="Ito S."/>
            <person name="Ito T."/>
            <person name="Ito Y."/>
            <person name="Ito Y."/>
            <person name="Iwabuchi A."/>
            <person name="Kamiya K."/>
            <person name="Karasawa W."/>
            <person name="Kurita K."/>
            <person name="Katagiri S."/>
            <person name="Kikuta A."/>
            <person name="Kobayashi H."/>
            <person name="Kobayashi N."/>
            <person name="Machita K."/>
            <person name="Maehara T."/>
            <person name="Masukawa M."/>
            <person name="Mizubayashi T."/>
            <person name="Mukai Y."/>
            <person name="Nagasaki H."/>
            <person name="Nagata Y."/>
            <person name="Naito S."/>
            <person name="Nakashima M."/>
            <person name="Nakama Y."/>
            <person name="Nakamichi Y."/>
            <person name="Nakamura M."/>
            <person name="Meguro A."/>
            <person name="Negishi M."/>
            <person name="Ohta I."/>
            <person name="Ohta T."/>
            <person name="Okamoto M."/>
            <person name="Ono N."/>
            <person name="Saji S."/>
            <person name="Sakaguchi M."/>
            <person name="Sakai K."/>
            <person name="Shibata M."/>
            <person name="Shimokawa T."/>
            <person name="Song J."/>
            <person name="Takazaki Y."/>
            <person name="Terasawa K."/>
            <person name="Tsugane M."/>
            <person name="Tsuji K."/>
            <person name="Ueda S."/>
            <person name="Waki K."/>
            <person name="Yamagata H."/>
            <person name="Yamamoto M."/>
            <person name="Yamamoto S."/>
            <person name="Yamane H."/>
            <person name="Yoshiki S."/>
            <person name="Yoshihara R."/>
            <person name="Yukawa K."/>
            <person name="Zhong H."/>
            <person name="Yano M."/>
            <person name="Yuan Q."/>
            <person name="Ouyang S."/>
            <person name="Liu J."/>
            <person name="Jones K.M."/>
            <person name="Gansberger K."/>
            <person name="Moffat K."/>
            <person name="Hill J."/>
            <person name="Bera J."/>
            <person name="Fadrosh D."/>
            <person name="Jin S."/>
            <person name="Johri S."/>
            <person name="Kim M."/>
            <person name="Overton L."/>
            <person name="Reardon M."/>
            <person name="Tsitrin T."/>
            <person name="Vuong H."/>
            <person name="Weaver B."/>
            <person name="Ciecko A."/>
            <person name="Tallon L."/>
            <person name="Jackson J."/>
            <person name="Pai G."/>
            <person name="Aken S.V."/>
            <person name="Utterback T."/>
            <person name="Reidmuller S."/>
            <person name="Feldblyum T."/>
            <person name="Hsiao J."/>
            <person name="Zismann V."/>
            <person name="Iobst S."/>
            <person name="de Vazeille A.R."/>
            <person name="Buell C.R."/>
            <person name="Ying K."/>
            <person name="Li Y."/>
            <person name="Lu T."/>
            <person name="Huang Y."/>
            <person name="Zhao Q."/>
            <person name="Feng Q."/>
            <person name="Zhang L."/>
            <person name="Zhu J."/>
            <person name="Weng Q."/>
            <person name="Mu J."/>
            <person name="Lu Y."/>
            <person name="Fan D."/>
            <person name="Liu Y."/>
            <person name="Guan J."/>
            <person name="Zhang Y."/>
            <person name="Yu S."/>
            <person name="Liu X."/>
            <person name="Zhang Y."/>
            <person name="Hong G."/>
            <person name="Han B."/>
            <person name="Choisne N."/>
            <person name="Demange N."/>
            <person name="Orjeda G."/>
            <person name="Samain S."/>
            <person name="Cattolico L."/>
            <person name="Pelletier E."/>
            <person name="Couloux A."/>
            <person name="Segurens B."/>
            <person name="Wincker P."/>
            <person name="D'Hont A."/>
            <person name="Scarpelli C."/>
            <person name="Weissenbach J."/>
            <person name="Salanoubat M."/>
            <person name="Quetier F."/>
            <person name="Yu Y."/>
            <person name="Kim H.R."/>
            <person name="Rambo T."/>
            <person name="Currie J."/>
            <person name="Collura K."/>
            <person name="Luo M."/>
            <person name="Yang T."/>
            <person name="Ammiraju J.S.S."/>
            <person name="Engler F."/>
            <person name="Soderlund C."/>
            <person name="Wing R.A."/>
            <person name="Palmer L.E."/>
            <person name="de la Bastide M."/>
            <person name="Spiegel L."/>
            <person name="Nascimento L."/>
            <person name="Zutavern T."/>
            <person name="O'Shaughnessy A."/>
            <person name="Dike S."/>
            <person name="Dedhia N."/>
            <person name="Preston R."/>
            <person name="Balija V."/>
            <person name="McCombie W.R."/>
            <person name="Chow T."/>
            <person name="Chen H."/>
            <person name="Chung M."/>
            <person name="Chen C."/>
            <person name="Shaw J."/>
            <person name="Wu H."/>
            <person name="Hsiao K."/>
            <person name="Chao Y."/>
            <person name="Chu M."/>
            <person name="Cheng C."/>
            <person name="Hour A."/>
            <person name="Lee P."/>
            <person name="Lin S."/>
            <person name="Lin Y."/>
            <person name="Liou J."/>
            <person name="Liu S."/>
            <person name="Hsing Y."/>
            <person name="Raghuvanshi S."/>
            <person name="Mohanty A."/>
            <person name="Bharti A.K."/>
            <person name="Gaur A."/>
            <person name="Gupta V."/>
            <person name="Kumar D."/>
            <person name="Ravi V."/>
            <person name="Vij S."/>
            <person name="Kapur A."/>
            <person name="Khurana P."/>
            <person name="Khurana P."/>
            <person name="Khurana J.P."/>
            <person name="Tyagi A.K."/>
            <person name="Gaikwad K."/>
            <person name="Singh A."/>
            <person name="Dalal V."/>
            <person name="Srivastava S."/>
            <person name="Dixit A."/>
            <person name="Pal A.K."/>
            <person name="Ghazi I.A."/>
            <person name="Yadav M."/>
            <person name="Pandit A."/>
            <person name="Bhargava A."/>
            <person name="Sureshbabu K."/>
            <person name="Batra K."/>
            <person name="Sharma T.R."/>
            <person name="Mohapatra T."/>
            <person name="Singh N.K."/>
            <person name="Messing J."/>
            <person name="Nelson A.B."/>
            <person name="Fuks G."/>
            <person name="Kavchok S."/>
            <person name="Keizer G."/>
            <person name="Linton E."/>
            <person name="Llaca V."/>
            <person name="Song R."/>
            <person name="Tanyolac B."/>
            <person name="Young S."/>
            <person name="Ho-Il K."/>
            <person name="Hahn J.H."/>
            <person name="Sangsakoo G."/>
            <person name="Vanavichit A."/>
            <person name="de Mattos Luiz.A.T."/>
            <person name="Zimmer P.D."/>
            <person name="Malone G."/>
            <person name="Dellagostin O."/>
            <person name="de Oliveira A.C."/>
            <person name="Bevan M."/>
            <person name="Bancroft I."/>
            <person name="Minx P."/>
            <person name="Cordum H."/>
            <person name="Wilson R."/>
            <person name="Cheng Z."/>
            <person name="Jin W."/>
            <person name="Jiang J."/>
            <person name="Leong S.A."/>
            <person name="Iwama H."/>
            <person name="Gojobori T."/>
            <person name="Itoh T."/>
            <person name="Niimura Y."/>
            <person name="Fujii Y."/>
            <person name="Habara T."/>
            <person name="Sakai H."/>
            <person name="Sato Y."/>
            <person name="Wilson G."/>
            <person name="Kumar K."/>
            <person name="McCouch S."/>
            <person name="Juretic N."/>
            <person name="Hoen D."/>
            <person name="Wright S."/>
            <person name="Bruskiewich R."/>
            <person name="Bureau T."/>
            <person name="Miyao A."/>
            <person name="Hirochika H."/>
            <person name="Nishikawa T."/>
            <person name="Kadowaki K."/>
            <person name="Sugiura M."/>
            <person name="Burr B."/>
            <person name="Sasaki T."/>
        </authorList>
    </citation>
    <scope>NUCLEOTIDE SEQUENCE [LARGE SCALE GENOMIC DNA]</scope>
    <source>
        <strain evidence="3">cv. Nipponbare</strain>
    </source>
</reference>
<reference evidence="2 3" key="2">
    <citation type="journal article" date="2013" name="Plant Cell Physiol.">
        <title>Rice Annotation Project Database (RAP-DB): an integrative and interactive database for rice genomics.</title>
        <authorList>
            <person name="Sakai H."/>
            <person name="Lee S.S."/>
            <person name="Tanaka T."/>
            <person name="Numa H."/>
            <person name="Kim J."/>
            <person name="Kawahara Y."/>
            <person name="Wakimoto H."/>
            <person name="Yang C.C."/>
            <person name="Iwamoto M."/>
            <person name="Abe T."/>
            <person name="Yamada Y."/>
            <person name="Muto A."/>
            <person name="Inokuchi H."/>
            <person name="Ikemura T."/>
            <person name="Matsumoto T."/>
            <person name="Sasaki T."/>
            <person name="Itoh T."/>
        </authorList>
    </citation>
    <scope>NUCLEOTIDE SEQUENCE [LARGE SCALE GENOMIC DNA]</scope>
    <source>
        <strain evidence="3">cv. Nipponbare</strain>
    </source>
</reference>
<evidence type="ECO:0000313" key="2">
    <source>
        <dbReference type="EMBL" id="BAS95861.1"/>
    </source>
</evidence>
<keyword evidence="3" id="KW-1185">Reference proteome</keyword>
<name>A0A0P0WRX0_ORYSJ</name>
<feature type="region of interest" description="Disordered" evidence="1">
    <location>
        <begin position="186"/>
        <end position="205"/>
    </location>
</feature>
<dbReference type="Proteomes" id="UP000059680">
    <property type="component" value="Chromosome 6"/>
</dbReference>
<dbReference type="EMBL" id="AP014962">
    <property type="protein sequence ID" value="BAS95861.1"/>
    <property type="molecule type" value="Genomic_DNA"/>
</dbReference>
<feature type="region of interest" description="Disordered" evidence="1">
    <location>
        <begin position="1"/>
        <end position="55"/>
    </location>
</feature>
<gene>
    <name evidence="2" type="ordered locus">Os06g0117700</name>
    <name evidence="2" type="ORF">OSNPB_060117700</name>
</gene>
<evidence type="ECO:0000256" key="1">
    <source>
        <dbReference type="SAM" id="MobiDB-lite"/>
    </source>
</evidence>
<reference evidence="2 3" key="3">
    <citation type="journal article" date="2013" name="Rice">
        <title>Improvement of the Oryza sativa Nipponbare reference genome using next generation sequence and optical map data.</title>
        <authorList>
            <person name="Kawahara Y."/>
            <person name="de la Bastide M."/>
            <person name="Hamilton J.P."/>
            <person name="Kanamori H."/>
            <person name="McCombie W.R."/>
            <person name="Ouyang S."/>
            <person name="Schwartz D.C."/>
            <person name="Tanaka T."/>
            <person name="Wu J."/>
            <person name="Zhou S."/>
            <person name="Childs K.L."/>
            <person name="Davidson R.M."/>
            <person name="Lin H."/>
            <person name="Quesada-Ocampo L."/>
            <person name="Vaillancourt B."/>
            <person name="Sakai H."/>
            <person name="Lee S.S."/>
            <person name="Kim J."/>
            <person name="Numa H."/>
            <person name="Itoh T."/>
            <person name="Buell C.R."/>
            <person name="Matsumoto T."/>
        </authorList>
    </citation>
    <scope>NUCLEOTIDE SEQUENCE [LARGE SCALE GENOMIC DNA]</scope>
    <source>
        <strain evidence="3">cv. Nipponbare</strain>
    </source>
</reference>
<organism evidence="2 3">
    <name type="scientific">Oryza sativa subsp. japonica</name>
    <name type="common">Rice</name>
    <dbReference type="NCBI Taxonomy" id="39947"/>
    <lineage>
        <taxon>Eukaryota</taxon>
        <taxon>Viridiplantae</taxon>
        <taxon>Streptophyta</taxon>
        <taxon>Embryophyta</taxon>
        <taxon>Tracheophyta</taxon>
        <taxon>Spermatophyta</taxon>
        <taxon>Magnoliopsida</taxon>
        <taxon>Liliopsida</taxon>
        <taxon>Poales</taxon>
        <taxon>Poaceae</taxon>
        <taxon>BOP clade</taxon>
        <taxon>Oryzoideae</taxon>
        <taxon>Oryzeae</taxon>
        <taxon>Oryzinae</taxon>
        <taxon>Oryza</taxon>
        <taxon>Oryza sativa</taxon>
    </lineage>
</organism>
<accession>A0A0P0WRX0</accession>
<dbReference type="PaxDb" id="39947-A0A0P0WRX0"/>
<dbReference type="InParanoid" id="A0A0P0WRX0"/>
<protein>
    <submittedName>
        <fullName evidence="2">Os06g0117700 protein</fullName>
    </submittedName>
</protein>